<evidence type="ECO:0000256" key="9">
    <source>
        <dbReference type="PIRSR" id="PIRSR001191-2"/>
    </source>
</evidence>
<evidence type="ECO:0000256" key="4">
    <source>
        <dbReference type="ARBA" id="ARBA00022729"/>
    </source>
</evidence>
<comment type="similarity">
    <text evidence="1">Belongs to the peptidase M10A family.</text>
</comment>
<comment type="cofactor">
    <cofactor evidence="10">
        <name>Zn(2+)</name>
        <dbReference type="ChEBI" id="CHEBI:29105"/>
    </cofactor>
    <text evidence="10">Binds 2 Zn(2+) ions per subunit.</text>
</comment>
<dbReference type="InterPro" id="IPR021190">
    <property type="entry name" value="Pept_M10A"/>
</dbReference>
<dbReference type="InterPro" id="IPR024079">
    <property type="entry name" value="MetalloPept_cat_dom_sf"/>
</dbReference>
<evidence type="ECO:0000313" key="13">
    <source>
        <dbReference type="EMBL" id="CAF1235867.1"/>
    </source>
</evidence>
<dbReference type="EMBL" id="CAJNOJ010000170">
    <property type="protein sequence ID" value="CAF1235867.1"/>
    <property type="molecule type" value="Genomic_DNA"/>
</dbReference>
<dbReference type="SUPFAM" id="SSF55486">
    <property type="entry name" value="Metalloproteases ('zincins'), catalytic domain"/>
    <property type="match status" value="1"/>
</dbReference>
<comment type="cofactor">
    <cofactor evidence="10">
        <name>Ca(2+)</name>
        <dbReference type="ChEBI" id="CHEBI:29108"/>
    </cofactor>
    <text evidence="10">Can bind about 5 Ca(2+) ions per subunit.</text>
</comment>
<dbReference type="PANTHER" id="PTHR10201:SF291">
    <property type="entry name" value="MATRIX METALLOPROTEINASE 1, ISOFORM C-RELATED"/>
    <property type="match status" value="1"/>
</dbReference>
<feature type="chain" id="PRO_5033059969" description="Peptidase metallopeptidase domain-containing protein" evidence="11">
    <location>
        <begin position="19"/>
        <end position="382"/>
    </location>
</feature>
<dbReference type="Proteomes" id="UP000663852">
    <property type="component" value="Unassembled WGS sequence"/>
</dbReference>
<evidence type="ECO:0000256" key="11">
    <source>
        <dbReference type="SAM" id="SignalP"/>
    </source>
</evidence>
<feature type="binding site" evidence="10">
    <location>
        <position position="177"/>
    </location>
    <ligand>
        <name>Zn(2+)</name>
        <dbReference type="ChEBI" id="CHEBI:29105"/>
        <label>2</label>
        <note>catalytic</note>
    </ligand>
</feature>
<feature type="binding site" evidence="10">
    <location>
        <position position="98"/>
    </location>
    <ligand>
        <name>Ca(2+)</name>
        <dbReference type="ChEBI" id="CHEBI:29108"/>
        <label>2</label>
    </ligand>
</feature>
<dbReference type="InterPro" id="IPR001818">
    <property type="entry name" value="Pept_M10_metallopeptidase"/>
</dbReference>
<dbReference type="PRINTS" id="PR00138">
    <property type="entry name" value="MATRIXIN"/>
</dbReference>
<dbReference type="OrthoDB" id="406838at2759"/>
<dbReference type="AlphaFoldDB" id="A0A814YX01"/>
<dbReference type="Gene3D" id="3.40.390.10">
    <property type="entry name" value="Collagenase (Catalytic Domain)"/>
    <property type="match status" value="1"/>
</dbReference>
<feature type="binding site" description="in inhibited form" evidence="10">
    <location>
        <position position="29"/>
    </location>
    <ligand>
        <name>Zn(2+)</name>
        <dbReference type="ChEBI" id="CHEBI:29105"/>
        <label>2</label>
        <note>catalytic</note>
    </ligand>
</feature>
<keyword evidence="5" id="KW-0378">Hydrolase</keyword>
<keyword evidence="2" id="KW-0645">Protease</keyword>
<name>A0A814YX01_ADIRI</name>
<dbReference type="GO" id="GO:0006508">
    <property type="term" value="P:proteolysis"/>
    <property type="evidence" value="ECO:0007669"/>
    <property type="project" value="UniProtKB-KW"/>
</dbReference>
<feature type="binding site" evidence="9">
    <location>
        <position position="159"/>
    </location>
    <ligand>
        <name>Zn(2+)</name>
        <dbReference type="ChEBI" id="CHEBI:29105"/>
        <label>2</label>
        <note>catalytic</note>
    </ligand>
</feature>
<evidence type="ECO:0000313" key="14">
    <source>
        <dbReference type="Proteomes" id="UP000663852"/>
    </source>
</evidence>
<gene>
    <name evidence="13" type="ORF">EDS130_LOCUS27185</name>
</gene>
<evidence type="ECO:0000256" key="3">
    <source>
        <dbReference type="ARBA" id="ARBA00022723"/>
    </source>
</evidence>
<evidence type="ECO:0000256" key="6">
    <source>
        <dbReference type="ARBA" id="ARBA00022833"/>
    </source>
</evidence>
<evidence type="ECO:0000256" key="7">
    <source>
        <dbReference type="ARBA" id="ARBA00023049"/>
    </source>
</evidence>
<evidence type="ECO:0000256" key="8">
    <source>
        <dbReference type="PIRSR" id="PIRSR001191-1"/>
    </source>
</evidence>
<dbReference type="Pfam" id="PF00413">
    <property type="entry name" value="Peptidase_M10"/>
    <property type="match status" value="1"/>
</dbReference>
<organism evidence="13 14">
    <name type="scientific">Adineta ricciae</name>
    <name type="common">Rotifer</name>
    <dbReference type="NCBI Taxonomy" id="249248"/>
    <lineage>
        <taxon>Eukaryota</taxon>
        <taxon>Metazoa</taxon>
        <taxon>Spiralia</taxon>
        <taxon>Gnathifera</taxon>
        <taxon>Rotifera</taxon>
        <taxon>Eurotatoria</taxon>
        <taxon>Bdelloidea</taxon>
        <taxon>Adinetida</taxon>
        <taxon>Adinetidae</taxon>
        <taxon>Adineta</taxon>
    </lineage>
</organism>
<dbReference type="GO" id="GO:0004222">
    <property type="term" value="F:metalloendopeptidase activity"/>
    <property type="evidence" value="ECO:0007669"/>
    <property type="project" value="InterPro"/>
</dbReference>
<feature type="domain" description="Peptidase metallopeptidase" evidence="12">
    <location>
        <begin position="42"/>
        <end position="204"/>
    </location>
</feature>
<comment type="caution">
    <text evidence="13">The sequence shown here is derived from an EMBL/GenBank/DDBJ whole genome shotgun (WGS) entry which is preliminary data.</text>
</comment>
<dbReference type="SMART" id="SM00235">
    <property type="entry name" value="ZnMc"/>
    <property type="match status" value="1"/>
</dbReference>
<keyword evidence="10" id="KW-0106">Calcium</keyword>
<proteinExistence type="inferred from homology"/>
<feature type="binding site" evidence="10">
    <location>
        <position position="140"/>
    </location>
    <ligand>
        <name>Ca(2+)</name>
        <dbReference type="ChEBI" id="CHEBI:29108"/>
        <label>1</label>
    </ligand>
</feature>
<feature type="binding site" evidence="10">
    <location>
        <position position="135"/>
    </location>
    <ligand>
        <name>Zn(2+)</name>
        <dbReference type="ChEBI" id="CHEBI:29105"/>
        <label>1</label>
    </ligand>
</feature>
<accession>A0A814YX01</accession>
<dbReference type="GO" id="GO:0008270">
    <property type="term" value="F:zinc ion binding"/>
    <property type="evidence" value="ECO:0007669"/>
    <property type="project" value="InterPro"/>
</dbReference>
<dbReference type="InterPro" id="IPR006026">
    <property type="entry name" value="Peptidase_Metallo"/>
</dbReference>
<sequence>MFVVLYIFTFFTLYQVSAAPAQSLNSRICGVGDEALFRLHAGDLKWSKSRLTWSIQSYPWKNEISALRTEQILQEAFQAYASHTSLEFEKVCSTCTADIVIKFVSRAHAECENQPFDGQGGTLAHADPPTNGQIHFDFDEVWAENNEESKINLFLVALHEIGHALGLDHSRNAASIMQKTYPFAGVTKSLSSVDIESIQHLYGAKKQVDINSAEYIKNTFQEAFPNDAILVYRSTTGGWGRFIGKKLLGVHLKDGYWLEIFKISQSTGETMTSAAIKSIANDVITETKSETDNVKRRDVLHEKLKALFPNHNVHVFVFNDGLWSRSTHSNKGAAYYEKDYGSESESHVSSSASHPRHHQSIRHRLVHDQGLFPLQWNGSDCY</sequence>
<reference evidence="13" key="1">
    <citation type="submission" date="2021-02" db="EMBL/GenBank/DDBJ databases">
        <authorList>
            <person name="Nowell W R."/>
        </authorList>
    </citation>
    <scope>NUCLEOTIDE SEQUENCE</scope>
</reference>
<feature type="binding site" evidence="10">
    <location>
        <position position="137"/>
    </location>
    <ligand>
        <name>Ca(2+)</name>
        <dbReference type="ChEBI" id="CHEBI:29108"/>
        <label>3</label>
    </ligand>
</feature>
<protein>
    <recommendedName>
        <fullName evidence="12">Peptidase metallopeptidase domain-containing protein</fullName>
    </recommendedName>
</protein>
<feature type="binding site" evidence="9">
    <location>
        <position position="163"/>
    </location>
    <ligand>
        <name>Zn(2+)</name>
        <dbReference type="ChEBI" id="CHEBI:29105"/>
        <label>2</label>
        <note>catalytic</note>
    </ligand>
</feature>
<feature type="active site" evidence="8">
    <location>
        <position position="160"/>
    </location>
</feature>
<keyword evidence="4 11" id="KW-0732">Signal</keyword>
<keyword evidence="3 9" id="KW-0479">Metal-binding</keyword>
<dbReference type="InterPro" id="IPR033739">
    <property type="entry name" value="M10A_MMP"/>
</dbReference>
<feature type="binding site" evidence="10">
    <location>
        <position position="108"/>
    </location>
    <ligand>
        <name>Zn(2+)</name>
        <dbReference type="ChEBI" id="CHEBI:29105"/>
        <label>1</label>
    </ligand>
</feature>
<dbReference type="PANTHER" id="PTHR10201">
    <property type="entry name" value="MATRIX METALLOPROTEINASE"/>
    <property type="match status" value="1"/>
</dbReference>
<feature type="signal peptide" evidence="11">
    <location>
        <begin position="1"/>
        <end position="18"/>
    </location>
</feature>
<dbReference type="CDD" id="cd04278">
    <property type="entry name" value="ZnMc_MMP"/>
    <property type="match status" value="1"/>
</dbReference>
<evidence type="ECO:0000256" key="5">
    <source>
        <dbReference type="ARBA" id="ARBA00022801"/>
    </source>
</evidence>
<feature type="binding site" evidence="10">
    <location>
        <position position="125"/>
    </location>
    <ligand>
        <name>Zn(2+)</name>
        <dbReference type="ChEBI" id="CHEBI:29105"/>
        <label>1</label>
    </ligand>
</feature>
<feature type="binding site" evidence="9">
    <location>
        <position position="169"/>
    </location>
    <ligand>
        <name>Zn(2+)</name>
        <dbReference type="ChEBI" id="CHEBI:29105"/>
        <label>2</label>
        <note>catalytic</note>
    </ligand>
</feature>
<feature type="binding site" evidence="10">
    <location>
        <position position="140"/>
    </location>
    <ligand>
        <name>Ca(2+)</name>
        <dbReference type="ChEBI" id="CHEBI:29108"/>
        <label>3</label>
    </ligand>
</feature>
<evidence type="ECO:0000256" key="1">
    <source>
        <dbReference type="ARBA" id="ARBA00010370"/>
    </source>
</evidence>
<feature type="binding site" evidence="10">
    <location>
        <position position="118"/>
    </location>
    <ligand>
        <name>Ca(2+)</name>
        <dbReference type="ChEBI" id="CHEBI:29108"/>
        <label>3</label>
    </ligand>
</feature>
<keyword evidence="6 9" id="KW-0862">Zinc</keyword>
<evidence type="ECO:0000259" key="12">
    <source>
        <dbReference type="SMART" id="SM00235"/>
    </source>
</evidence>
<dbReference type="GO" id="GO:0030198">
    <property type="term" value="P:extracellular matrix organization"/>
    <property type="evidence" value="ECO:0007669"/>
    <property type="project" value="TreeGrafter"/>
</dbReference>
<feature type="binding site" evidence="10">
    <location>
        <position position="117"/>
    </location>
    <ligand>
        <name>Ca(2+)</name>
        <dbReference type="ChEBI" id="CHEBI:29108"/>
        <label>3</label>
    </ligand>
</feature>
<dbReference type="GO" id="GO:0030574">
    <property type="term" value="P:collagen catabolic process"/>
    <property type="evidence" value="ECO:0007669"/>
    <property type="project" value="TreeGrafter"/>
</dbReference>
<dbReference type="GO" id="GO:0031012">
    <property type="term" value="C:extracellular matrix"/>
    <property type="evidence" value="ECO:0007669"/>
    <property type="project" value="InterPro"/>
</dbReference>
<evidence type="ECO:0000256" key="10">
    <source>
        <dbReference type="PIRSR" id="PIRSR621190-2"/>
    </source>
</evidence>
<dbReference type="GO" id="GO:0005615">
    <property type="term" value="C:extracellular space"/>
    <property type="evidence" value="ECO:0007669"/>
    <property type="project" value="TreeGrafter"/>
</dbReference>
<keyword evidence="7" id="KW-0482">Metalloprotease</keyword>
<evidence type="ECO:0000256" key="2">
    <source>
        <dbReference type="ARBA" id="ARBA00022670"/>
    </source>
</evidence>